<keyword evidence="6" id="KW-0808">Transferase</keyword>
<dbReference type="Pfam" id="PF03737">
    <property type="entry name" value="RraA-like"/>
    <property type="match status" value="1"/>
</dbReference>
<evidence type="ECO:0000256" key="3">
    <source>
        <dbReference type="ARBA" id="ARBA00029596"/>
    </source>
</evidence>
<evidence type="ECO:0000256" key="4">
    <source>
        <dbReference type="ARBA" id="ARBA00030169"/>
    </source>
</evidence>
<dbReference type="STRING" id="267850.ADINL_2676"/>
<dbReference type="Proteomes" id="UP000027318">
    <property type="component" value="Unassembled WGS sequence"/>
</dbReference>
<comment type="cofactor">
    <cofactor evidence="1">
        <name>a divalent metal cation</name>
        <dbReference type="ChEBI" id="CHEBI:60240"/>
    </cofactor>
</comment>
<evidence type="ECO:0000313" key="6">
    <source>
        <dbReference type="EMBL" id="KDE38775.1"/>
    </source>
</evidence>
<keyword evidence="5" id="KW-0479">Metal-binding</keyword>
<keyword evidence="5" id="KW-0460">Magnesium</keyword>
<keyword evidence="6" id="KW-0489">Methyltransferase</keyword>
<organism evidence="6 7">
    <name type="scientific">Nitrincola lacisaponensis</name>
    <dbReference type="NCBI Taxonomy" id="267850"/>
    <lineage>
        <taxon>Bacteria</taxon>
        <taxon>Pseudomonadati</taxon>
        <taxon>Pseudomonadota</taxon>
        <taxon>Gammaproteobacteria</taxon>
        <taxon>Oceanospirillales</taxon>
        <taxon>Oceanospirillaceae</taxon>
        <taxon>Nitrincola</taxon>
    </lineage>
</organism>
<dbReference type="Gene3D" id="3.50.30.40">
    <property type="entry name" value="Ribonuclease E inhibitor RraA/RraA-like"/>
    <property type="match status" value="1"/>
</dbReference>
<gene>
    <name evidence="6" type="ORF">ADINL_2676</name>
</gene>
<dbReference type="EMBL" id="JMSZ01000036">
    <property type="protein sequence ID" value="KDE38775.1"/>
    <property type="molecule type" value="Genomic_DNA"/>
</dbReference>
<dbReference type="SUPFAM" id="SSF89562">
    <property type="entry name" value="RraA-like"/>
    <property type="match status" value="1"/>
</dbReference>
<evidence type="ECO:0000256" key="2">
    <source>
        <dbReference type="ARBA" id="ARBA00016549"/>
    </source>
</evidence>
<evidence type="ECO:0000313" key="7">
    <source>
        <dbReference type="Proteomes" id="UP000027318"/>
    </source>
</evidence>
<comment type="cofactor">
    <cofactor evidence="5">
        <name>Mg(2+)</name>
        <dbReference type="ChEBI" id="CHEBI:18420"/>
    </cofactor>
</comment>
<proteinExistence type="predicted"/>
<keyword evidence="7" id="KW-1185">Reference proteome</keyword>
<feature type="binding site" evidence="5">
    <location>
        <position position="107"/>
    </location>
    <ligand>
        <name>substrate</name>
    </ligand>
</feature>
<dbReference type="InterPro" id="IPR036704">
    <property type="entry name" value="RraA/RraA-like_sf"/>
</dbReference>
<comment type="caution">
    <text evidence="6">The sequence shown here is derived from an EMBL/GenBank/DDBJ whole genome shotgun (WGS) entry which is preliminary data.</text>
</comment>
<dbReference type="GO" id="GO:0008168">
    <property type="term" value="F:methyltransferase activity"/>
    <property type="evidence" value="ECO:0007669"/>
    <property type="project" value="UniProtKB-KW"/>
</dbReference>
<sequence length="212" mass="22766">MINKNLCLQLSQFGSASIYEAQGATGALDSGIKPLSHTMQVFGPAFTVDIRPGDNLMLHYALLHIQPGDVLVVDAKGFIEAGPWGDILTEQAMVKGVAGLVINGAVRDAHTIKSLGFPVFCRGISIKGTAKKQPGKVNVPLCMGDTVIHPGDYLFGDEDGVVVVPKQDLSTVLQATQSREHTEEMYREEIQQGANTVDLLGLRDTLKQLNLA</sequence>
<accession>A0A063Y0S5</accession>
<dbReference type="NCBIfam" id="NF006731">
    <property type="entry name" value="PRK09262.1"/>
    <property type="match status" value="1"/>
</dbReference>
<dbReference type="CDD" id="cd16841">
    <property type="entry name" value="RraA_family"/>
    <property type="match status" value="1"/>
</dbReference>
<dbReference type="OrthoDB" id="8717144at2"/>
<dbReference type="GO" id="GO:0032259">
    <property type="term" value="P:methylation"/>
    <property type="evidence" value="ECO:0007669"/>
    <property type="project" value="UniProtKB-KW"/>
</dbReference>
<evidence type="ECO:0000256" key="5">
    <source>
        <dbReference type="PIRSR" id="PIRSR605493-1"/>
    </source>
</evidence>
<feature type="binding site" evidence="5">
    <location>
        <begin position="85"/>
        <end position="88"/>
    </location>
    <ligand>
        <name>substrate</name>
    </ligand>
</feature>
<protein>
    <recommendedName>
        <fullName evidence="2">Putative 4-hydroxy-4-methyl-2-oxoglutarate aldolase</fullName>
    </recommendedName>
    <alternativeName>
        <fullName evidence="3">Regulator of ribonuclease activity homolog</fullName>
    </alternativeName>
    <alternativeName>
        <fullName evidence="4">RraA-like protein</fullName>
    </alternativeName>
</protein>
<evidence type="ECO:0000256" key="1">
    <source>
        <dbReference type="ARBA" id="ARBA00001968"/>
    </source>
</evidence>
<feature type="binding site" evidence="5">
    <location>
        <position position="108"/>
    </location>
    <ligand>
        <name>Mg(2+)</name>
        <dbReference type="ChEBI" id="CHEBI:18420"/>
    </ligand>
</feature>
<reference evidence="6 7" key="1">
    <citation type="journal article" date="2005" name="Int. J. Syst. Evol. Microbiol.">
        <title>Nitrincola lacisaponensis gen. nov., sp. nov., a novel alkaliphilic bacterium isolated from an alkaline, saline lake.</title>
        <authorList>
            <person name="Dimitriu P.A."/>
            <person name="Shukla S.K."/>
            <person name="Conradt J."/>
            <person name="Marquez M.C."/>
            <person name="Ventosa A."/>
            <person name="Maglia A."/>
            <person name="Peyton B.M."/>
            <person name="Pinkart H.C."/>
            <person name="Mormile M.R."/>
        </authorList>
    </citation>
    <scope>NUCLEOTIDE SEQUENCE [LARGE SCALE GENOMIC DNA]</scope>
    <source>
        <strain evidence="6 7">4CA</strain>
    </source>
</reference>
<dbReference type="InterPro" id="IPR005493">
    <property type="entry name" value="RraA/RraA-like"/>
</dbReference>
<dbReference type="AlphaFoldDB" id="A0A063Y0S5"/>
<dbReference type="GO" id="GO:0046872">
    <property type="term" value="F:metal ion binding"/>
    <property type="evidence" value="ECO:0007669"/>
    <property type="project" value="UniProtKB-KW"/>
</dbReference>
<dbReference type="RefSeq" id="WP_036549098.1">
    <property type="nucleotide sequence ID" value="NZ_JMSZ01000036.1"/>
</dbReference>
<dbReference type="PANTHER" id="PTHR33254">
    <property type="entry name" value="4-HYDROXY-4-METHYL-2-OXOGLUTARATE ALDOLASE 3-RELATED"/>
    <property type="match status" value="1"/>
</dbReference>
<name>A0A063Y0S5_9GAMM</name>
<dbReference type="PANTHER" id="PTHR33254:SF4">
    <property type="entry name" value="4-HYDROXY-4-METHYL-2-OXOGLUTARATE ALDOLASE 3-RELATED"/>
    <property type="match status" value="1"/>
</dbReference>
<dbReference type="PATRIC" id="fig|267850.7.peg.2629"/>